<feature type="domain" description="Peptidase M16 N-terminal" evidence="10">
    <location>
        <begin position="44"/>
        <end position="94"/>
    </location>
</feature>
<evidence type="ECO:0000313" key="12">
    <source>
        <dbReference type="EMBL" id="MBK1855439.1"/>
    </source>
</evidence>
<comment type="cofactor">
    <cofactor evidence="1">
        <name>Zn(2+)</name>
        <dbReference type="ChEBI" id="CHEBI:29105"/>
    </cofactor>
</comment>
<evidence type="ECO:0000256" key="2">
    <source>
        <dbReference type="ARBA" id="ARBA00007261"/>
    </source>
</evidence>
<evidence type="ECO:0000256" key="9">
    <source>
        <dbReference type="SAM" id="SignalP"/>
    </source>
</evidence>
<evidence type="ECO:0000256" key="7">
    <source>
        <dbReference type="ARBA" id="ARBA00023049"/>
    </source>
</evidence>
<dbReference type="PROSITE" id="PS00143">
    <property type="entry name" value="INSULINASE"/>
    <property type="match status" value="1"/>
</dbReference>
<accession>A0AAE2SCQ8</accession>
<feature type="signal peptide" evidence="9">
    <location>
        <begin position="1"/>
        <end position="20"/>
    </location>
</feature>
<dbReference type="EMBL" id="JAENIG010000006">
    <property type="protein sequence ID" value="MBK1855439.1"/>
    <property type="molecule type" value="Genomic_DNA"/>
</dbReference>
<dbReference type="GO" id="GO:0006508">
    <property type="term" value="P:proteolysis"/>
    <property type="evidence" value="ECO:0007669"/>
    <property type="project" value="UniProtKB-KW"/>
</dbReference>
<evidence type="ECO:0000256" key="3">
    <source>
        <dbReference type="ARBA" id="ARBA00022670"/>
    </source>
</evidence>
<dbReference type="InterPro" id="IPR050626">
    <property type="entry name" value="Peptidase_M16"/>
</dbReference>
<evidence type="ECO:0000256" key="6">
    <source>
        <dbReference type="ARBA" id="ARBA00022833"/>
    </source>
</evidence>
<dbReference type="SUPFAM" id="SSF63411">
    <property type="entry name" value="LuxS/MPP-like metallohydrolase"/>
    <property type="match status" value="4"/>
</dbReference>
<dbReference type="InterPro" id="IPR001431">
    <property type="entry name" value="Pept_M16_Zn_BS"/>
</dbReference>
<keyword evidence="7" id="KW-0482">Metalloprotease</keyword>
<comment type="caution">
    <text evidence="12">The sequence shown here is derived from an EMBL/GenBank/DDBJ whole genome shotgun (WGS) entry which is preliminary data.</text>
</comment>
<proteinExistence type="inferred from homology"/>
<dbReference type="InterPro" id="IPR011249">
    <property type="entry name" value="Metalloenz_LuxS/M16"/>
</dbReference>
<dbReference type="AlphaFoldDB" id="A0AAE2SCQ8"/>
<keyword evidence="9" id="KW-0732">Signal</keyword>
<dbReference type="RefSeq" id="WP_309490051.1">
    <property type="nucleotide sequence ID" value="NZ_JAENIG010000006.1"/>
</dbReference>
<name>A0AAE2SCQ8_9BACT</name>
<feature type="domain" description="Peptidase M16 C-terminal" evidence="11">
    <location>
        <begin position="735"/>
        <end position="856"/>
    </location>
</feature>
<evidence type="ECO:0000256" key="8">
    <source>
        <dbReference type="RuleBase" id="RU004447"/>
    </source>
</evidence>
<dbReference type="Pfam" id="PF00675">
    <property type="entry name" value="Peptidase_M16"/>
    <property type="match status" value="1"/>
</dbReference>
<dbReference type="PANTHER" id="PTHR43690">
    <property type="entry name" value="NARDILYSIN"/>
    <property type="match status" value="1"/>
</dbReference>
<dbReference type="GO" id="GO:0046872">
    <property type="term" value="F:metal ion binding"/>
    <property type="evidence" value="ECO:0007669"/>
    <property type="project" value="UniProtKB-KW"/>
</dbReference>
<dbReference type="InterPro" id="IPR011765">
    <property type="entry name" value="Pept_M16_N"/>
</dbReference>
<dbReference type="GO" id="GO:0004222">
    <property type="term" value="F:metalloendopeptidase activity"/>
    <property type="evidence" value="ECO:0007669"/>
    <property type="project" value="InterPro"/>
</dbReference>
<comment type="similarity">
    <text evidence="2 8">Belongs to the peptidase M16 family.</text>
</comment>
<evidence type="ECO:0000259" key="11">
    <source>
        <dbReference type="Pfam" id="PF05193"/>
    </source>
</evidence>
<keyword evidence="6" id="KW-0862">Zinc</keyword>
<keyword evidence="5" id="KW-0378">Hydrolase</keyword>
<evidence type="ECO:0000313" key="13">
    <source>
        <dbReference type="Proteomes" id="UP000634206"/>
    </source>
</evidence>
<gene>
    <name evidence="12" type="ORF">JIN83_10745</name>
</gene>
<keyword evidence="4" id="KW-0479">Metal-binding</keyword>
<evidence type="ECO:0000256" key="5">
    <source>
        <dbReference type="ARBA" id="ARBA00022801"/>
    </source>
</evidence>
<dbReference type="Gene3D" id="3.30.830.10">
    <property type="entry name" value="Metalloenzyme, LuxS/M16 peptidase-like"/>
    <property type="match status" value="4"/>
</dbReference>
<protein>
    <submittedName>
        <fullName evidence="12">Insulinase family protein</fullName>
    </submittedName>
</protein>
<evidence type="ECO:0000256" key="4">
    <source>
        <dbReference type="ARBA" id="ARBA00022723"/>
    </source>
</evidence>
<feature type="chain" id="PRO_5042151444" evidence="9">
    <location>
        <begin position="21"/>
        <end position="959"/>
    </location>
</feature>
<organism evidence="12 13">
    <name type="scientific">Oceaniferula flava</name>
    <dbReference type="NCBI Taxonomy" id="2800421"/>
    <lineage>
        <taxon>Bacteria</taxon>
        <taxon>Pseudomonadati</taxon>
        <taxon>Verrucomicrobiota</taxon>
        <taxon>Verrucomicrobiia</taxon>
        <taxon>Verrucomicrobiales</taxon>
        <taxon>Verrucomicrobiaceae</taxon>
        <taxon>Oceaniferula</taxon>
    </lineage>
</organism>
<evidence type="ECO:0000259" key="10">
    <source>
        <dbReference type="Pfam" id="PF00675"/>
    </source>
</evidence>
<sequence>MRKFAAMLILLLVVLPQLHAAPKLIHDIDAMQVRVYQLDNGLTVYLTRNAETPRLYAEIAVRAGSSTDPADCTGLAHYLEHLMFKGSSKMGTLDYSKERPYLEKITRLYEQHFVETDAAKRKEIYQKINRTSTEAAKYAVANDIDRIYKFIGGTNVNAHTYYEETIYKVDLPANQLERWATIESERFSDPVFRLFHTELEAVYEEKNTSLDSGARMISEAVERLLFPGHTYGSQTVLGLPEHLKKPSLVRIRDYFQKYYVPGNMAIIISGDIEMDETIAVIDRYFGPWPAKPVPQVKAQPLRAIDGIQRVTVQHEGEEFVTLAWQTVPNQHPDAEALMIFDMILDNSVAGLINLNLVSPQKVRSAGSYVNQLNEAGAQYLWGSPRDGQALEDVEALLLNQIRLIQQGKFEDWLIPAIITNLQSVTESSYETNENRVAMIRDSFIARQPWAEAIQDHARLAAVTREDVVRVANQYFGENYVVGYLVKGKADIQHIEKPPIDAVPLNSSSESAFARSVLALPTTPLSPSFMQKGKDYQQSGPINGVTYYTTQNPVNDLFSITWTFPKGSLHDDLLLTAFDLLEKSGTAQMSSTELGKRWYQLGVSADFYVNENFTEITLSGLASSYEPGMKLLWQWLHDSQFQEATLKKLVADFKISRAEAMEEPGTIIHAMARYHRYGEQSKYLKRTSSEQLDQLSVETLKSSLAQLLKLPHDISYVGQLTENQWREKTPVLKPTAKAPAEPNRPVQPIQEPVEILFYHREMAQAQVWIESKLDGLSPDDLVVLNVFNEYFGGGMSSVVFQELREARGLAYSASGYLSSPRWVGDHYLAVGSIACQADKTEKALTKFLQLFDQLPESDVRFKETRDALIARLRAERNDFRNRVSTVQFWQRRGVDFDLSQRAYQQVPSTQLKELLGFYRQHVKSRPKRISILGDRSRVDLDALKKIGPVRELVAEDIFTR</sequence>
<reference evidence="12" key="1">
    <citation type="submission" date="2021-01" db="EMBL/GenBank/DDBJ databases">
        <title>Modified the classification status of verrucomicrobia.</title>
        <authorList>
            <person name="Feng X."/>
        </authorList>
    </citation>
    <scope>NUCLEOTIDE SEQUENCE</scope>
    <source>
        <strain evidence="12">5K15</strain>
    </source>
</reference>
<dbReference type="PANTHER" id="PTHR43690:SF17">
    <property type="entry name" value="PROTEIN YHJJ"/>
    <property type="match status" value="1"/>
</dbReference>
<keyword evidence="3" id="KW-0645">Protease</keyword>
<evidence type="ECO:0000256" key="1">
    <source>
        <dbReference type="ARBA" id="ARBA00001947"/>
    </source>
</evidence>
<dbReference type="Pfam" id="PF05193">
    <property type="entry name" value="Peptidase_M16_C"/>
    <property type="match status" value="2"/>
</dbReference>
<feature type="domain" description="Peptidase M16 C-terminal" evidence="11">
    <location>
        <begin position="250"/>
        <end position="420"/>
    </location>
</feature>
<dbReference type="Proteomes" id="UP000634206">
    <property type="component" value="Unassembled WGS sequence"/>
</dbReference>
<keyword evidence="13" id="KW-1185">Reference proteome</keyword>
<dbReference type="InterPro" id="IPR007863">
    <property type="entry name" value="Peptidase_M16_C"/>
</dbReference>